<evidence type="ECO:0000256" key="1">
    <source>
        <dbReference type="SAM" id="MobiDB-lite"/>
    </source>
</evidence>
<dbReference type="PANTHER" id="PTHR35204">
    <property type="entry name" value="YALI0A21131P"/>
    <property type="match status" value="1"/>
</dbReference>
<dbReference type="PANTHER" id="PTHR35204:SF1">
    <property type="entry name" value="ENTEROTOXIN"/>
    <property type="match status" value="1"/>
</dbReference>
<dbReference type="STRING" id="94208.A0A2S4L6Z2"/>
<protein>
    <submittedName>
        <fullName evidence="3">Uncharacterized protein</fullName>
    </submittedName>
</protein>
<evidence type="ECO:0000313" key="4">
    <source>
        <dbReference type="Proteomes" id="UP000237481"/>
    </source>
</evidence>
<keyword evidence="4" id="KW-1185">Reference proteome</keyword>
<reference evidence="3 4" key="1">
    <citation type="submission" date="2018-01" db="EMBL/GenBank/DDBJ databases">
        <title>Harnessing the power of phylogenomics to disentangle the directionality and signatures of interkingdom host jumping in the parasitic fungal genus Tolypocladium.</title>
        <authorList>
            <person name="Quandt C.A."/>
            <person name="Patterson W."/>
            <person name="Spatafora J.W."/>
        </authorList>
    </citation>
    <scope>NUCLEOTIDE SEQUENCE [LARGE SCALE GENOMIC DNA]</scope>
    <source>
        <strain evidence="3 4">NRBC 100945</strain>
    </source>
</reference>
<keyword evidence="2" id="KW-0732">Signal</keyword>
<proteinExistence type="predicted"/>
<dbReference type="AlphaFoldDB" id="A0A2S4L6Z2"/>
<dbReference type="InterPro" id="IPR038921">
    <property type="entry name" value="YOR389W-like"/>
</dbReference>
<dbReference type="Proteomes" id="UP000237481">
    <property type="component" value="Unassembled WGS sequence"/>
</dbReference>
<comment type="caution">
    <text evidence="3">The sequence shown here is derived from an EMBL/GenBank/DDBJ whole genome shotgun (WGS) entry which is preliminary data.</text>
</comment>
<organism evidence="3 4">
    <name type="scientific">Tolypocladium paradoxum</name>
    <dbReference type="NCBI Taxonomy" id="94208"/>
    <lineage>
        <taxon>Eukaryota</taxon>
        <taxon>Fungi</taxon>
        <taxon>Dikarya</taxon>
        <taxon>Ascomycota</taxon>
        <taxon>Pezizomycotina</taxon>
        <taxon>Sordariomycetes</taxon>
        <taxon>Hypocreomycetidae</taxon>
        <taxon>Hypocreales</taxon>
        <taxon>Ophiocordycipitaceae</taxon>
        <taxon>Tolypocladium</taxon>
    </lineage>
</organism>
<feature type="region of interest" description="Disordered" evidence="1">
    <location>
        <begin position="115"/>
        <end position="159"/>
    </location>
</feature>
<dbReference type="OrthoDB" id="10261782at2759"/>
<evidence type="ECO:0000256" key="2">
    <source>
        <dbReference type="SAM" id="SignalP"/>
    </source>
</evidence>
<feature type="signal peptide" evidence="2">
    <location>
        <begin position="1"/>
        <end position="24"/>
    </location>
</feature>
<evidence type="ECO:0000313" key="3">
    <source>
        <dbReference type="EMBL" id="POR38216.1"/>
    </source>
</evidence>
<accession>A0A2S4L6Z2</accession>
<feature type="chain" id="PRO_5015589985" evidence="2">
    <location>
        <begin position="25"/>
        <end position="566"/>
    </location>
</feature>
<sequence>MVNTGLSCGMLAMLARLLLVGVCAHRLPGVAEARDDSRTAIEPSHDSAKANAFHIFNAIHSAGRLWGSSLNHNGFGFFPAVMPKGTLLYHGGRHDRPPPGPEWLALEVEHAEMFSTSRKQQPGRFAPPKASDASGESGPGAAQAQKPFTRAEGDAEDGGGRGYFHTYRANRDLNLLYVDGMAAAKSTFGTLDSQDLLLRENKTGSWDDYMDEWERAGSICDMVTGWGFDGFMRAEIGFEVIYCDFGSGIDLASVTRSLMPEGKMGTGEMLIYQIARAVTRGYDGLAGQLRLDFSGMVSGFFFPINVSNTDPGRPDLIRLGAAGMDDLRDIKAYLRDVCLRPRRFTVGWQGVVDSIVSRFADRLALMASDKISMDHFVDELERVTLTYFDAPSLPGDVDTESDTKRSSEAVGRCTEHYLMPAYLVQDDWSAEDGLIHTAIKTVTHGICHSLFKVRASLLALFPNPPPNTPRISKTGAGIELEEAVADGRHALRRLMEGLAWTEWKKIRRCPVDEVWFVSMYPFGTGLDHWRPGCRRIEDMGFFRVGYWDLDYFLPGPGNDTERKWGR</sequence>
<gene>
    <name evidence="3" type="ORF">TPAR_01590</name>
</gene>
<dbReference type="EMBL" id="PKSG01000161">
    <property type="protein sequence ID" value="POR38216.1"/>
    <property type="molecule type" value="Genomic_DNA"/>
</dbReference>
<name>A0A2S4L6Z2_9HYPO</name>